<keyword evidence="6" id="KW-1185">Reference proteome</keyword>
<protein>
    <recommendedName>
        <fullName evidence="2">Probable splicing factor YJU2B</fullName>
    </recommendedName>
    <alternativeName>
        <fullName evidence="4">Coiled-coil domain-containing protein 130</fullName>
    </alternativeName>
</protein>
<dbReference type="Pfam" id="PF04502">
    <property type="entry name" value="Saf4_Yju2"/>
    <property type="match status" value="1"/>
</dbReference>
<feature type="compositionally biased region" description="Basic and acidic residues" evidence="5">
    <location>
        <begin position="366"/>
        <end position="375"/>
    </location>
</feature>
<evidence type="ECO:0000313" key="7">
    <source>
        <dbReference type="RefSeq" id="XP_028267259.1"/>
    </source>
</evidence>
<accession>A0A6P7IWW5</accession>
<evidence type="ECO:0000256" key="2">
    <source>
        <dbReference type="ARBA" id="ARBA00029515"/>
    </source>
</evidence>
<gene>
    <name evidence="7" type="primary">yju2b</name>
</gene>
<comment type="function">
    <text evidence="3">May be involved in mRNA splicing.</text>
</comment>
<dbReference type="RefSeq" id="XP_028267259.1">
    <property type="nucleotide sequence ID" value="XM_028411458.1"/>
</dbReference>
<dbReference type="InterPro" id="IPR007590">
    <property type="entry name" value="Saf4/Yju2"/>
</dbReference>
<proteinExistence type="inferred from homology"/>
<comment type="similarity">
    <text evidence="1">Belongs to the CWC16 family.</text>
</comment>
<dbReference type="GeneID" id="114439492"/>
<feature type="region of interest" description="Disordered" evidence="5">
    <location>
        <begin position="292"/>
        <end position="321"/>
    </location>
</feature>
<evidence type="ECO:0000256" key="1">
    <source>
        <dbReference type="ARBA" id="ARBA00005595"/>
    </source>
</evidence>
<dbReference type="AlphaFoldDB" id="A0A6P7IWW5"/>
<sequence>MGERKGTNKYYPPDFDPAKHGSLNGYHKTHALRERARKLSQGILIIRFEMPYNIWCDGCKNHIGMGVRYNAEKKKVGNYYTTPIYRFRMKCHLCINYIEMQTDPATCDYVIVSGASRKEERWDMAENEQILTTEHNEKEKLETDAMYKLDHGGKDKEKLSKALPTLSEIQDYQSSWKDDFQLNSALRRKFRTEKKVFAEQEEKDNAVRMRTNLSIPLLPEKEEDKKLAALLTYQTPDSYEDKQHSKRKEISSRSWFSSTSTPLGGAASSLLHKLSLQGKELAVNKALGSSHSPLIRKRTGGHGIKSEHGTTITRGKSHPEVSTCNGELSQVVTEEAPCTISTQGRQKLAETEVHVKATDKGLTNAEDFRNEKERGNSLAGVRSLVADYSDSDSDPGQ</sequence>
<evidence type="ECO:0000256" key="4">
    <source>
        <dbReference type="ARBA" id="ARBA00041764"/>
    </source>
</evidence>
<dbReference type="GO" id="GO:0005684">
    <property type="term" value="C:U2-type spliceosomal complex"/>
    <property type="evidence" value="ECO:0007669"/>
    <property type="project" value="TreeGrafter"/>
</dbReference>
<evidence type="ECO:0000256" key="5">
    <source>
        <dbReference type="SAM" id="MobiDB-lite"/>
    </source>
</evidence>
<organism evidence="6 7">
    <name type="scientific">Parambassis ranga</name>
    <name type="common">Indian glassy fish</name>
    <dbReference type="NCBI Taxonomy" id="210632"/>
    <lineage>
        <taxon>Eukaryota</taxon>
        <taxon>Metazoa</taxon>
        <taxon>Chordata</taxon>
        <taxon>Craniata</taxon>
        <taxon>Vertebrata</taxon>
        <taxon>Euteleostomi</taxon>
        <taxon>Actinopterygii</taxon>
        <taxon>Neopterygii</taxon>
        <taxon>Teleostei</taxon>
        <taxon>Neoteleostei</taxon>
        <taxon>Acanthomorphata</taxon>
        <taxon>Ovalentaria</taxon>
        <taxon>Ambassidae</taxon>
        <taxon>Parambassis</taxon>
    </lineage>
</organism>
<dbReference type="FunCoup" id="A0A6P7IWW5">
    <property type="interactions" value="1586"/>
</dbReference>
<dbReference type="CTD" id="81576"/>
<dbReference type="PANTHER" id="PTHR12111:SF2">
    <property type="entry name" value="SPLICING FACTOR YJU2B-RELATED"/>
    <property type="match status" value="1"/>
</dbReference>
<dbReference type="OrthoDB" id="360327at2759"/>
<evidence type="ECO:0000313" key="6">
    <source>
        <dbReference type="Proteomes" id="UP000515145"/>
    </source>
</evidence>
<dbReference type="GO" id="GO:0000398">
    <property type="term" value="P:mRNA splicing, via spliceosome"/>
    <property type="evidence" value="ECO:0007669"/>
    <property type="project" value="InterPro"/>
</dbReference>
<feature type="region of interest" description="Disordered" evidence="5">
    <location>
        <begin position="360"/>
        <end position="397"/>
    </location>
</feature>
<dbReference type="Proteomes" id="UP000515145">
    <property type="component" value="Chromosome 1"/>
</dbReference>
<dbReference type="GO" id="GO:0071014">
    <property type="term" value="C:post-mRNA release spliceosomal complex"/>
    <property type="evidence" value="ECO:0007669"/>
    <property type="project" value="TreeGrafter"/>
</dbReference>
<name>A0A6P7IWW5_9TELE</name>
<dbReference type="PANTHER" id="PTHR12111">
    <property type="entry name" value="SPLICING FACTOR YJU2"/>
    <property type="match status" value="1"/>
</dbReference>
<dbReference type="InParanoid" id="A0A6P7IWW5"/>
<reference evidence="7" key="1">
    <citation type="submission" date="2025-08" db="UniProtKB">
        <authorList>
            <consortium name="RefSeq"/>
        </authorList>
    </citation>
    <scope>IDENTIFICATION</scope>
</reference>
<evidence type="ECO:0000256" key="3">
    <source>
        <dbReference type="ARBA" id="ARBA00037140"/>
    </source>
</evidence>
<feature type="compositionally biased region" description="Polar residues" evidence="5">
    <location>
        <begin position="309"/>
        <end position="321"/>
    </location>
</feature>